<dbReference type="PANTHER" id="PTHR30346:SF0">
    <property type="entry name" value="HCA OPERON TRANSCRIPTIONAL ACTIVATOR HCAR"/>
    <property type="match status" value="1"/>
</dbReference>
<dbReference type="GO" id="GO:0003700">
    <property type="term" value="F:DNA-binding transcription factor activity"/>
    <property type="evidence" value="ECO:0007669"/>
    <property type="project" value="InterPro"/>
</dbReference>
<evidence type="ECO:0000256" key="2">
    <source>
        <dbReference type="ARBA" id="ARBA00023015"/>
    </source>
</evidence>
<dbReference type="Pfam" id="PF00126">
    <property type="entry name" value="HTH_1"/>
    <property type="match status" value="1"/>
</dbReference>
<organism evidence="6 7">
    <name type="scientific">Prauserella sediminis</name>
    <dbReference type="NCBI Taxonomy" id="577680"/>
    <lineage>
        <taxon>Bacteria</taxon>
        <taxon>Bacillati</taxon>
        <taxon>Actinomycetota</taxon>
        <taxon>Actinomycetes</taxon>
        <taxon>Pseudonocardiales</taxon>
        <taxon>Pseudonocardiaceae</taxon>
        <taxon>Prauserella</taxon>
        <taxon>Prauserella salsuginis group</taxon>
    </lineage>
</organism>
<dbReference type="GO" id="GO:0003677">
    <property type="term" value="F:DNA binding"/>
    <property type="evidence" value="ECO:0007669"/>
    <property type="project" value="UniProtKB-KW"/>
</dbReference>
<proteinExistence type="inferred from homology"/>
<protein>
    <submittedName>
        <fullName evidence="6">DNA-binding transcriptional LysR family regulator</fullName>
    </submittedName>
</protein>
<evidence type="ECO:0000259" key="5">
    <source>
        <dbReference type="PROSITE" id="PS50931"/>
    </source>
</evidence>
<dbReference type="RefSeq" id="WP_183784393.1">
    <property type="nucleotide sequence ID" value="NZ_JACIBS010000001.1"/>
</dbReference>
<dbReference type="InterPro" id="IPR000847">
    <property type="entry name" value="LysR_HTH_N"/>
</dbReference>
<dbReference type="PANTHER" id="PTHR30346">
    <property type="entry name" value="TRANSCRIPTIONAL DUAL REGULATOR HCAR-RELATED"/>
    <property type="match status" value="1"/>
</dbReference>
<dbReference type="InterPro" id="IPR036388">
    <property type="entry name" value="WH-like_DNA-bd_sf"/>
</dbReference>
<dbReference type="AlphaFoldDB" id="A0A839XPH8"/>
<keyword evidence="7" id="KW-1185">Reference proteome</keyword>
<evidence type="ECO:0000256" key="3">
    <source>
        <dbReference type="ARBA" id="ARBA00023125"/>
    </source>
</evidence>
<comment type="caution">
    <text evidence="6">The sequence shown here is derived from an EMBL/GenBank/DDBJ whole genome shotgun (WGS) entry which is preliminary data.</text>
</comment>
<evidence type="ECO:0000313" key="6">
    <source>
        <dbReference type="EMBL" id="MBB3664587.1"/>
    </source>
</evidence>
<accession>A0A839XPH8</accession>
<sequence length="314" mass="33696">MPSYTLRQLEYLVAVADAGSISAAAGALHVTPTAVASAITELERTLHTQLMVRRKAHGVVLTPTGTFLYNRATTLLRDADELQLATASGGAELVGPLVLGCYATLAPTIVPTLMRWVAEQHPSVDLTVVTGSQAELPHRLLAGSLDLAVGYDMGLPAGLDSVVLYEAPPYVLLPENHPAASAESVSLADLAAEPMILLNFPPAQEHTLMLYADAGVTPTIVQRTTDFELTRSLVAHGFGYTILIQRPASPTTYDGMPLAVREISPSVRPAVVRMMWPHDVRLTDRARALVDFAQANGHLLDPRTRQTRTAVNQT</sequence>
<keyword evidence="3 6" id="KW-0238">DNA-binding</keyword>
<feature type="domain" description="HTH lysR-type" evidence="5">
    <location>
        <begin position="4"/>
        <end position="62"/>
    </location>
</feature>
<reference evidence="6 7" key="1">
    <citation type="submission" date="2020-08" db="EMBL/GenBank/DDBJ databases">
        <title>Sequencing the genomes of 1000 actinobacteria strains.</title>
        <authorList>
            <person name="Klenk H.-P."/>
        </authorList>
    </citation>
    <scope>NUCLEOTIDE SEQUENCE [LARGE SCALE GENOMIC DNA]</scope>
    <source>
        <strain evidence="6 7">DSM 45267</strain>
    </source>
</reference>
<dbReference type="PROSITE" id="PS50931">
    <property type="entry name" value="HTH_LYSR"/>
    <property type="match status" value="1"/>
</dbReference>
<keyword evidence="4" id="KW-0804">Transcription</keyword>
<name>A0A839XPH8_9PSEU</name>
<dbReference type="SUPFAM" id="SSF46785">
    <property type="entry name" value="Winged helix' DNA-binding domain"/>
    <property type="match status" value="1"/>
</dbReference>
<dbReference type="GO" id="GO:0032993">
    <property type="term" value="C:protein-DNA complex"/>
    <property type="evidence" value="ECO:0007669"/>
    <property type="project" value="TreeGrafter"/>
</dbReference>
<dbReference type="InterPro" id="IPR005119">
    <property type="entry name" value="LysR_subst-bd"/>
</dbReference>
<dbReference type="Gene3D" id="3.40.190.10">
    <property type="entry name" value="Periplasmic binding protein-like II"/>
    <property type="match status" value="2"/>
</dbReference>
<dbReference type="Gene3D" id="1.10.10.10">
    <property type="entry name" value="Winged helix-like DNA-binding domain superfamily/Winged helix DNA-binding domain"/>
    <property type="match status" value="1"/>
</dbReference>
<keyword evidence="2" id="KW-0805">Transcription regulation</keyword>
<comment type="similarity">
    <text evidence="1">Belongs to the LysR transcriptional regulatory family.</text>
</comment>
<dbReference type="SUPFAM" id="SSF53850">
    <property type="entry name" value="Periplasmic binding protein-like II"/>
    <property type="match status" value="1"/>
</dbReference>
<evidence type="ECO:0000313" key="7">
    <source>
        <dbReference type="Proteomes" id="UP000564573"/>
    </source>
</evidence>
<dbReference type="CDD" id="cd08412">
    <property type="entry name" value="PBP2_PAO1_like"/>
    <property type="match status" value="1"/>
</dbReference>
<dbReference type="Proteomes" id="UP000564573">
    <property type="component" value="Unassembled WGS sequence"/>
</dbReference>
<evidence type="ECO:0000256" key="1">
    <source>
        <dbReference type="ARBA" id="ARBA00009437"/>
    </source>
</evidence>
<dbReference type="EMBL" id="JACIBS010000001">
    <property type="protein sequence ID" value="MBB3664587.1"/>
    <property type="molecule type" value="Genomic_DNA"/>
</dbReference>
<gene>
    <name evidence="6" type="ORF">FB384_003491</name>
</gene>
<dbReference type="Pfam" id="PF03466">
    <property type="entry name" value="LysR_substrate"/>
    <property type="match status" value="1"/>
</dbReference>
<dbReference type="InterPro" id="IPR036390">
    <property type="entry name" value="WH_DNA-bd_sf"/>
</dbReference>
<evidence type="ECO:0000256" key="4">
    <source>
        <dbReference type="ARBA" id="ARBA00023163"/>
    </source>
</evidence>